<evidence type="ECO:0000313" key="10">
    <source>
        <dbReference type="RefSeq" id="XP_033532224.1"/>
    </source>
</evidence>
<dbReference type="InterPro" id="IPR001841">
    <property type="entry name" value="Znf_RING"/>
</dbReference>
<dbReference type="GO" id="GO:0008270">
    <property type="term" value="F:zinc ion binding"/>
    <property type="evidence" value="ECO:0007669"/>
    <property type="project" value="UniProtKB-KW"/>
</dbReference>
<evidence type="ECO:0000256" key="3">
    <source>
        <dbReference type="ARBA" id="ARBA00022833"/>
    </source>
</evidence>
<feature type="compositionally biased region" description="Low complexity" evidence="5">
    <location>
        <begin position="155"/>
        <end position="170"/>
    </location>
</feature>
<dbReference type="PROSITE" id="PS51382">
    <property type="entry name" value="SPX"/>
    <property type="match status" value="1"/>
</dbReference>
<evidence type="ECO:0000259" key="6">
    <source>
        <dbReference type="PROSITE" id="PS50089"/>
    </source>
</evidence>
<dbReference type="InterPro" id="IPR018957">
    <property type="entry name" value="Znf_C3HC4_RING-type"/>
</dbReference>
<reference evidence="10" key="2">
    <citation type="submission" date="2020-04" db="EMBL/GenBank/DDBJ databases">
        <authorList>
            <consortium name="NCBI Genome Project"/>
        </authorList>
    </citation>
    <scope>NUCLEOTIDE SEQUENCE</scope>
    <source>
        <strain evidence="10">CBS 781.70</strain>
    </source>
</reference>
<evidence type="ECO:0000259" key="7">
    <source>
        <dbReference type="PROSITE" id="PS51382"/>
    </source>
</evidence>
<dbReference type="PANTHER" id="PTHR23327:SF51">
    <property type="entry name" value="TRANSCRIPTIONAL REGULATOR OF YEAST FORM ADHERENCE 3"/>
    <property type="match status" value="1"/>
</dbReference>
<dbReference type="Pfam" id="PF03105">
    <property type="entry name" value="SPX"/>
    <property type="match status" value="1"/>
</dbReference>
<evidence type="ECO:0000313" key="9">
    <source>
        <dbReference type="Proteomes" id="UP000504638"/>
    </source>
</evidence>
<keyword evidence="2 4" id="KW-0863">Zinc-finger</keyword>
<feature type="region of interest" description="Disordered" evidence="5">
    <location>
        <begin position="140"/>
        <end position="172"/>
    </location>
</feature>
<protein>
    <recommendedName>
        <fullName evidence="11">RING-14 protein</fullName>
    </recommendedName>
</protein>
<organism evidence="8">
    <name type="scientific">Eremomyces bilateralis CBS 781.70</name>
    <dbReference type="NCBI Taxonomy" id="1392243"/>
    <lineage>
        <taxon>Eukaryota</taxon>
        <taxon>Fungi</taxon>
        <taxon>Dikarya</taxon>
        <taxon>Ascomycota</taxon>
        <taxon>Pezizomycotina</taxon>
        <taxon>Dothideomycetes</taxon>
        <taxon>Dothideomycetes incertae sedis</taxon>
        <taxon>Eremomycetales</taxon>
        <taxon>Eremomycetaceae</taxon>
        <taxon>Eremomyces</taxon>
    </lineage>
</organism>
<dbReference type="PROSITE" id="PS00518">
    <property type="entry name" value="ZF_RING_1"/>
    <property type="match status" value="1"/>
</dbReference>
<dbReference type="EMBL" id="ML975165">
    <property type="protein sequence ID" value="KAF1810593.1"/>
    <property type="molecule type" value="Genomic_DNA"/>
</dbReference>
<dbReference type="InterPro" id="IPR013083">
    <property type="entry name" value="Znf_RING/FYVE/PHD"/>
</dbReference>
<evidence type="ECO:0008006" key="11">
    <source>
        <dbReference type="Google" id="ProtNLM"/>
    </source>
</evidence>
<dbReference type="GeneID" id="54417163"/>
<evidence type="ECO:0000256" key="1">
    <source>
        <dbReference type="ARBA" id="ARBA00022723"/>
    </source>
</evidence>
<proteinExistence type="predicted"/>
<feature type="domain" description="SPX" evidence="7">
    <location>
        <begin position="1"/>
        <end position="352"/>
    </location>
</feature>
<dbReference type="InterPro" id="IPR004331">
    <property type="entry name" value="SPX_dom"/>
</dbReference>
<dbReference type="Pfam" id="PF00097">
    <property type="entry name" value="zf-C3HC4"/>
    <property type="match status" value="1"/>
</dbReference>
<reference evidence="10" key="3">
    <citation type="submission" date="2025-04" db="UniProtKB">
        <authorList>
            <consortium name="RefSeq"/>
        </authorList>
    </citation>
    <scope>IDENTIFICATION</scope>
    <source>
        <strain evidence="10">CBS 781.70</strain>
    </source>
</reference>
<evidence type="ECO:0000313" key="8">
    <source>
        <dbReference type="EMBL" id="KAF1810593.1"/>
    </source>
</evidence>
<evidence type="ECO:0000256" key="5">
    <source>
        <dbReference type="SAM" id="MobiDB-lite"/>
    </source>
</evidence>
<dbReference type="InterPro" id="IPR017907">
    <property type="entry name" value="Znf_RING_CS"/>
</dbReference>
<feature type="domain" description="RING-type" evidence="6">
    <location>
        <begin position="389"/>
        <end position="428"/>
    </location>
</feature>
<reference evidence="8 10" key="1">
    <citation type="submission" date="2020-01" db="EMBL/GenBank/DDBJ databases">
        <authorList>
            <consortium name="DOE Joint Genome Institute"/>
            <person name="Haridas S."/>
            <person name="Albert R."/>
            <person name="Binder M."/>
            <person name="Bloem J."/>
            <person name="Labutti K."/>
            <person name="Salamov A."/>
            <person name="Andreopoulos B."/>
            <person name="Baker S.E."/>
            <person name="Barry K."/>
            <person name="Bills G."/>
            <person name="Bluhm B.H."/>
            <person name="Cannon C."/>
            <person name="Castanera R."/>
            <person name="Culley D.E."/>
            <person name="Daum C."/>
            <person name="Ezra D."/>
            <person name="Gonzalez J.B."/>
            <person name="Henrissat B."/>
            <person name="Kuo A."/>
            <person name="Liang C."/>
            <person name="Lipzen A."/>
            <person name="Lutzoni F."/>
            <person name="Magnuson J."/>
            <person name="Mondo S."/>
            <person name="Nolan M."/>
            <person name="Ohm R."/>
            <person name="Pangilinan J."/>
            <person name="Park H.-J."/>
            <person name="Ramirez L."/>
            <person name="Alfaro M."/>
            <person name="Sun H."/>
            <person name="Tritt A."/>
            <person name="Yoshinaga Y."/>
            <person name="Zwiers L.-H."/>
            <person name="Turgeon B.G."/>
            <person name="Goodwin S.B."/>
            <person name="Spatafora J.W."/>
            <person name="Crous P.W."/>
            <person name="Grigoriev I.V."/>
        </authorList>
    </citation>
    <scope>NUCLEOTIDE SEQUENCE</scope>
    <source>
        <strain evidence="8 10">CBS 781.70</strain>
    </source>
</reference>
<name>A0A6G1FXS6_9PEZI</name>
<keyword evidence="1" id="KW-0479">Metal-binding</keyword>
<dbReference type="OrthoDB" id="5588846at2759"/>
<gene>
    <name evidence="8 10" type="ORF">P152DRAFT_400903</name>
</gene>
<sequence length="483" mass="54825">MKFAHTYHQLLNEEFPSTWIDSAISYKRLKKCIKRIQRELASIGLDVVKLRLLLNSQPSASDAVENSAESAAQPGIWKYTLDGCDSDSPDSGVEPKKFVPRLLFAVDEVTGEPLDARLDPVTKRQLHKLALAQSLTSVQLFADERPDDPSDLRRNSSSSSSQSSISPDSRVNSMASAFSEGHTYRMVSIPITSDSEFFRTLQHQLTNIAALQKSEKGRLTSAITDLGAVIEKVAKPTWHGRSTHDLRRWRKIFQLYLDSRIFVSTGEKDHGAHNYEQAQKSWGRFLEQLRKSNLEKDFAVRESHKALERFLEINFELLRSLRFQDLNGLAMAKILKKFSKRTALSPRPVPLLPLSLTSPLLTHSLSRSIVFVLSTSLLSLIPQLDDHLCPICAGIAYLPIRLPCTHVFCIRCVVMLQRRNERNCPLCRKPVVMKTSPENLDWDHAAWLRKWFRKEAMQKHRENERASAAETMTPVYSDGCSVM</sequence>
<dbReference type="SUPFAM" id="SSF57850">
    <property type="entry name" value="RING/U-box"/>
    <property type="match status" value="1"/>
</dbReference>
<dbReference type="PROSITE" id="PS50089">
    <property type="entry name" value="ZF_RING_2"/>
    <property type="match status" value="1"/>
</dbReference>
<dbReference type="AlphaFoldDB" id="A0A6G1FXS6"/>
<dbReference type="PANTHER" id="PTHR23327">
    <property type="entry name" value="RING FINGER PROTEIN 127"/>
    <property type="match status" value="1"/>
</dbReference>
<dbReference type="Gene3D" id="3.30.40.10">
    <property type="entry name" value="Zinc/RING finger domain, C3HC4 (zinc finger)"/>
    <property type="match status" value="1"/>
</dbReference>
<dbReference type="Proteomes" id="UP000504638">
    <property type="component" value="Unplaced"/>
</dbReference>
<feature type="compositionally biased region" description="Basic and acidic residues" evidence="5">
    <location>
        <begin position="142"/>
        <end position="154"/>
    </location>
</feature>
<dbReference type="RefSeq" id="XP_033532224.1">
    <property type="nucleotide sequence ID" value="XM_033676593.1"/>
</dbReference>
<keyword evidence="9" id="KW-1185">Reference proteome</keyword>
<accession>A0A6G1FXS6</accession>
<evidence type="ECO:0000256" key="4">
    <source>
        <dbReference type="PROSITE-ProRule" id="PRU00175"/>
    </source>
</evidence>
<evidence type="ECO:0000256" key="2">
    <source>
        <dbReference type="ARBA" id="ARBA00022771"/>
    </source>
</evidence>
<keyword evidence="3" id="KW-0862">Zinc</keyword>
<dbReference type="SMART" id="SM00184">
    <property type="entry name" value="RING"/>
    <property type="match status" value="1"/>
</dbReference>